<dbReference type="OMA" id="TFHICST"/>
<dbReference type="Gene3D" id="3.30.190.20">
    <property type="match status" value="1"/>
</dbReference>
<dbReference type="InterPro" id="IPR028364">
    <property type="entry name" value="Ribosomal_uL1/biogenesis"/>
</dbReference>
<protein>
    <recommendedName>
        <fullName evidence="4">CL1</fullName>
    </recommendedName>
</protein>
<dbReference type="InParanoid" id="A0A2R6PQE2"/>
<dbReference type="Gramene" id="PSR95267">
    <property type="protein sequence ID" value="PSR95267"/>
    <property type="gene ID" value="CEY00_Acc26024"/>
</dbReference>
<dbReference type="GO" id="GO:0005840">
    <property type="term" value="C:ribosome"/>
    <property type="evidence" value="ECO:0007669"/>
    <property type="project" value="UniProtKB-KW"/>
</dbReference>
<dbReference type="OrthoDB" id="1747252at2759"/>
<comment type="caution">
    <text evidence="7">The sequence shown here is derived from an EMBL/GenBank/DDBJ whole genome shotgun (WGS) entry which is preliminary data.</text>
</comment>
<evidence type="ECO:0000256" key="3">
    <source>
        <dbReference type="ARBA" id="ARBA00023274"/>
    </source>
</evidence>
<dbReference type="Pfam" id="PF00687">
    <property type="entry name" value="Ribosomal_L1"/>
    <property type="match status" value="1"/>
</dbReference>
<dbReference type="EMBL" id="NKQK01000023">
    <property type="protein sequence ID" value="PSR95267.1"/>
    <property type="molecule type" value="Genomic_DNA"/>
</dbReference>
<sequence>MAALELLLFQARRYCSSKPLYQLSLLLCSPSPLPNPASTPTSPFLVFHRSLCSSSPQPDEDRSNEPTPIQAVSYPTKPKYQSSHENPPQSPMNAEARAWTREDIRYVKDVPKISPVSYPSRVAPLPEDRTAVAVVEEGEAKEEEKKKEMDDQLERETRRIRDDNRRIRWSGLRVEEERLPFPTLIKQEQKKKKVVYDLHEAIRLIKANVKANFNETVEVHVNLAAELRRTDLKLDGIATLPHDIGKAVKIAVFADGSAADEAKAAGADVVGGVELIEGVQNGNVKADFDICITTHHFVPRLQKLGKVLKGRMPSTKAGTVTEDVAKVVGEAKRIVKFNKKDKAAVVHAGIGKVSFSEEALRENIGAFVNALLLAKPAGLKKSSKYAGYMNSVHLCSTMGPGYPVSIQSLSIAVDRYSRLRLV</sequence>
<feature type="coiled-coil region" evidence="5">
    <location>
        <begin position="135"/>
        <end position="166"/>
    </location>
</feature>
<keyword evidence="2 7" id="KW-0689">Ribosomal protein</keyword>
<dbReference type="InterPro" id="IPR023674">
    <property type="entry name" value="Ribosomal_uL1-like"/>
</dbReference>
<dbReference type="AlphaFoldDB" id="A0A2R6PQE2"/>
<dbReference type="FunCoup" id="A0A2R6PQE2">
    <property type="interactions" value="1562"/>
</dbReference>
<evidence type="ECO:0000256" key="6">
    <source>
        <dbReference type="SAM" id="MobiDB-lite"/>
    </source>
</evidence>
<name>A0A2R6PQE2_ACTCC</name>
<evidence type="ECO:0000256" key="4">
    <source>
        <dbReference type="ARBA" id="ARBA00082680"/>
    </source>
</evidence>
<evidence type="ECO:0000256" key="5">
    <source>
        <dbReference type="SAM" id="Coils"/>
    </source>
</evidence>
<reference evidence="8" key="2">
    <citation type="journal article" date="2018" name="BMC Genomics">
        <title>A manually annotated Actinidia chinensis var. chinensis (kiwifruit) genome highlights the challenges associated with draft genomes and gene prediction in plants.</title>
        <authorList>
            <person name="Pilkington S.M."/>
            <person name="Crowhurst R."/>
            <person name="Hilario E."/>
            <person name="Nardozza S."/>
            <person name="Fraser L."/>
            <person name="Peng Y."/>
            <person name="Gunaseelan K."/>
            <person name="Simpson R."/>
            <person name="Tahir J."/>
            <person name="Deroles S.C."/>
            <person name="Templeton K."/>
            <person name="Luo Z."/>
            <person name="Davy M."/>
            <person name="Cheng C."/>
            <person name="McNeilage M."/>
            <person name="Scaglione D."/>
            <person name="Liu Y."/>
            <person name="Zhang Q."/>
            <person name="Datson P."/>
            <person name="De Silva N."/>
            <person name="Gardiner S.E."/>
            <person name="Bassett H."/>
            <person name="Chagne D."/>
            <person name="McCallum J."/>
            <person name="Dzierzon H."/>
            <person name="Deng C."/>
            <person name="Wang Y.Y."/>
            <person name="Barron L."/>
            <person name="Manako K."/>
            <person name="Bowen J."/>
            <person name="Foster T.M."/>
            <person name="Erridge Z.A."/>
            <person name="Tiffin H."/>
            <person name="Waite C.N."/>
            <person name="Davies K.M."/>
            <person name="Grierson E.P."/>
            <person name="Laing W.A."/>
            <person name="Kirk R."/>
            <person name="Chen X."/>
            <person name="Wood M."/>
            <person name="Montefiori M."/>
            <person name="Brummell D.A."/>
            <person name="Schwinn K.E."/>
            <person name="Catanach A."/>
            <person name="Fullerton C."/>
            <person name="Li D."/>
            <person name="Meiyalaghan S."/>
            <person name="Nieuwenhuizen N."/>
            <person name="Read N."/>
            <person name="Prakash R."/>
            <person name="Hunter D."/>
            <person name="Zhang H."/>
            <person name="McKenzie M."/>
            <person name="Knabel M."/>
            <person name="Harris A."/>
            <person name="Allan A.C."/>
            <person name="Gleave A."/>
            <person name="Chen A."/>
            <person name="Janssen B.J."/>
            <person name="Plunkett B."/>
            <person name="Ampomah-Dwamena C."/>
            <person name="Voogd C."/>
            <person name="Leif D."/>
            <person name="Lafferty D."/>
            <person name="Souleyre E.J.F."/>
            <person name="Varkonyi-Gasic E."/>
            <person name="Gambi F."/>
            <person name="Hanley J."/>
            <person name="Yao J.L."/>
            <person name="Cheung J."/>
            <person name="David K.M."/>
            <person name="Warren B."/>
            <person name="Marsh K."/>
            <person name="Snowden K.C."/>
            <person name="Lin-Wang K."/>
            <person name="Brian L."/>
            <person name="Martinez-Sanchez M."/>
            <person name="Wang M."/>
            <person name="Ileperuma N."/>
            <person name="Macnee N."/>
            <person name="Campin R."/>
            <person name="McAtee P."/>
            <person name="Drummond R.S.M."/>
            <person name="Espley R.V."/>
            <person name="Ireland H.S."/>
            <person name="Wu R."/>
            <person name="Atkinson R.G."/>
            <person name="Karunairetnam S."/>
            <person name="Bulley S."/>
            <person name="Chunkath S."/>
            <person name="Hanley Z."/>
            <person name="Storey R."/>
            <person name="Thrimawithana A.H."/>
            <person name="Thomson S."/>
            <person name="David C."/>
            <person name="Testolin R."/>
            <person name="Huang H."/>
            <person name="Hellens R.P."/>
            <person name="Schaffer R.J."/>
        </authorList>
    </citation>
    <scope>NUCLEOTIDE SEQUENCE [LARGE SCALE GENOMIC DNA]</scope>
    <source>
        <strain evidence="8">cv. Red5</strain>
    </source>
</reference>
<dbReference type="GO" id="GO:1990904">
    <property type="term" value="C:ribonucleoprotein complex"/>
    <property type="evidence" value="ECO:0007669"/>
    <property type="project" value="UniProtKB-KW"/>
</dbReference>
<dbReference type="InterPro" id="IPR016095">
    <property type="entry name" value="Ribosomal_uL1_3-a/b-sand"/>
</dbReference>
<dbReference type="PANTHER" id="PTHR36427">
    <property type="entry name" value="54S RIBOSOMAL PROTEIN L1, MITOCHONDRIAL"/>
    <property type="match status" value="1"/>
</dbReference>
<evidence type="ECO:0000256" key="2">
    <source>
        <dbReference type="ARBA" id="ARBA00022980"/>
    </source>
</evidence>
<dbReference type="GO" id="GO:0003729">
    <property type="term" value="F:mRNA binding"/>
    <property type="evidence" value="ECO:0007669"/>
    <property type="project" value="EnsemblPlants"/>
</dbReference>
<dbReference type="Proteomes" id="UP000241394">
    <property type="component" value="Chromosome LG23"/>
</dbReference>
<evidence type="ECO:0000256" key="1">
    <source>
        <dbReference type="ARBA" id="ARBA00010531"/>
    </source>
</evidence>
<feature type="region of interest" description="Disordered" evidence="6">
    <location>
        <begin position="52"/>
        <end position="93"/>
    </location>
</feature>
<evidence type="ECO:0000313" key="8">
    <source>
        <dbReference type="Proteomes" id="UP000241394"/>
    </source>
</evidence>
<organism evidence="7 8">
    <name type="scientific">Actinidia chinensis var. chinensis</name>
    <name type="common">Chinese soft-hair kiwi</name>
    <dbReference type="NCBI Taxonomy" id="1590841"/>
    <lineage>
        <taxon>Eukaryota</taxon>
        <taxon>Viridiplantae</taxon>
        <taxon>Streptophyta</taxon>
        <taxon>Embryophyta</taxon>
        <taxon>Tracheophyta</taxon>
        <taxon>Spermatophyta</taxon>
        <taxon>Magnoliopsida</taxon>
        <taxon>eudicotyledons</taxon>
        <taxon>Gunneridae</taxon>
        <taxon>Pentapetalae</taxon>
        <taxon>asterids</taxon>
        <taxon>Ericales</taxon>
        <taxon>Actinidiaceae</taxon>
        <taxon>Actinidia</taxon>
    </lineage>
</organism>
<keyword evidence="5" id="KW-0175">Coiled coil</keyword>
<dbReference type="CDD" id="cd00403">
    <property type="entry name" value="Ribosomal_L1"/>
    <property type="match status" value="1"/>
</dbReference>
<dbReference type="FunFam" id="3.40.50.790:FF:000001">
    <property type="entry name" value="50S ribosomal protein L1"/>
    <property type="match status" value="1"/>
</dbReference>
<dbReference type="Gene3D" id="3.40.50.790">
    <property type="match status" value="1"/>
</dbReference>
<proteinExistence type="inferred from homology"/>
<accession>A0A2R6PQE2</accession>
<keyword evidence="8" id="KW-1185">Reference proteome</keyword>
<keyword evidence="3" id="KW-0687">Ribonucleoprotein</keyword>
<reference evidence="7 8" key="1">
    <citation type="submission" date="2017-07" db="EMBL/GenBank/DDBJ databases">
        <title>An improved, manually edited Actinidia chinensis var. chinensis (kiwifruit) genome highlights the challenges associated with draft genomes and gene prediction in plants.</title>
        <authorList>
            <person name="Pilkington S."/>
            <person name="Crowhurst R."/>
            <person name="Hilario E."/>
            <person name="Nardozza S."/>
            <person name="Fraser L."/>
            <person name="Peng Y."/>
            <person name="Gunaseelan K."/>
            <person name="Simpson R."/>
            <person name="Tahir J."/>
            <person name="Deroles S."/>
            <person name="Templeton K."/>
            <person name="Luo Z."/>
            <person name="Davy M."/>
            <person name="Cheng C."/>
            <person name="Mcneilage M."/>
            <person name="Scaglione D."/>
            <person name="Liu Y."/>
            <person name="Zhang Q."/>
            <person name="Datson P."/>
            <person name="De Silva N."/>
            <person name="Gardiner S."/>
            <person name="Bassett H."/>
            <person name="Chagne D."/>
            <person name="Mccallum J."/>
            <person name="Dzierzon H."/>
            <person name="Deng C."/>
            <person name="Wang Y.-Y."/>
            <person name="Barron N."/>
            <person name="Manako K."/>
            <person name="Bowen J."/>
            <person name="Foster T."/>
            <person name="Erridge Z."/>
            <person name="Tiffin H."/>
            <person name="Waite C."/>
            <person name="Davies K."/>
            <person name="Grierson E."/>
            <person name="Laing W."/>
            <person name="Kirk R."/>
            <person name="Chen X."/>
            <person name="Wood M."/>
            <person name="Montefiori M."/>
            <person name="Brummell D."/>
            <person name="Schwinn K."/>
            <person name="Catanach A."/>
            <person name="Fullerton C."/>
            <person name="Li D."/>
            <person name="Meiyalaghan S."/>
            <person name="Nieuwenhuizen N."/>
            <person name="Read N."/>
            <person name="Prakash R."/>
            <person name="Hunter D."/>
            <person name="Zhang H."/>
            <person name="Mckenzie M."/>
            <person name="Knabel M."/>
            <person name="Harris A."/>
            <person name="Allan A."/>
            <person name="Chen A."/>
            <person name="Janssen B."/>
            <person name="Plunkett B."/>
            <person name="Dwamena C."/>
            <person name="Voogd C."/>
            <person name="Leif D."/>
            <person name="Lafferty D."/>
            <person name="Souleyre E."/>
            <person name="Varkonyi-Gasic E."/>
            <person name="Gambi F."/>
            <person name="Hanley J."/>
            <person name="Yao J.-L."/>
            <person name="Cheung J."/>
            <person name="David K."/>
            <person name="Warren B."/>
            <person name="Marsh K."/>
            <person name="Snowden K."/>
            <person name="Lin-Wang K."/>
            <person name="Brian L."/>
            <person name="Martinez-Sanchez M."/>
            <person name="Wang M."/>
            <person name="Ileperuma N."/>
            <person name="Macnee N."/>
            <person name="Campin R."/>
            <person name="Mcatee P."/>
            <person name="Drummond R."/>
            <person name="Espley R."/>
            <person name="Ireland H."/>
            <person name="Wu R."/>
            <person name="Atkinson R."/>
            <person name="Karunairetnam S."/>
            <person name="Bulley S."/>
            <person name="Chunkath S."/>
            <person name="Hanley Z."/>
            <person name="Storey R."/>
            <person name="Thrimawithana A."/>
            <person name="Thomson S."/>
            <person name="David C."/>
            <person name="Testolin R."/>
        </authorList>
    </citation>
    <scope>NUCLEOTIDE SEQUENCE [LARGE SCALE GENOMIC DNA]</scope>
    <source>
        <strain evidence="8">cv. Red5</strain>
        <tissue evidence="7">Young leaf</tissue>
    </source>
</reference>
<dbReference type="PANTHER" id="PTHR36427:SF4">
    <property type="entry name" value="RIBOSOMAL PROTEIN L1P_L10E FAMILY"/>
    <property type="match status" value="1"/>
</dbReference>
<gene>
    <name evidence="7" type="ORF">CEY00_Acc26024</name>
</gene>
<evidence type="ECO:0000313" key="7">
    <source>
        <dbReference type="EMBL" id="PSR95267.1"/>
    </source>
</evidence>
<dbReference type="SUPFAM" id="SSF56808">
    <property type="entry name" value="Ribosomal protein L1"/>
    <property type="match status" value="1"/>
</dbReference>
<comment type="similarity">
    <text evidence="1">Belongs to the universal ribosomal protein uL1 family.</text>
</comment>
<dbReference type="STRING" id="1590841.A0A2R6PQE2"/>